<keyword evidence="4 6" id="KW-0472">Membrane</keyword>
<evidence type="ECO:0000256" key="1">
    <source>
        <dbReference type="ARBA" id="ARBA00004127"/>
    </source>
</evidence>
<accession>A0A1Y5XY03</accession>
<evidence type="ECO:0000256" key="2">
    <source>
        <dbReference type="ARBA" id="ARBA00022692"/>
    </source>
</evidence>
<dbReference type="PANTHER" id="PTHR22773">
    <property type="entry name" value="NADH DEHYDROGENASE"/>
    <property type="match status" value="1"/>
</dbReference>
<keyword evidence="2 5" id="KW-0812">Transmembrane</keyword>
<dbReference type="GO" id="GO:0012505">
    <property type="term" value="C:endomembrane system"/>
    <property type="evidence" value="ECO:0007669"/>
    <property type="project" value="UniProtKB-SubCell"/>
</dbReference>
<evidence type="ECO:0000256" key="3">
    <source>
        <dbReference type="ARBA" id="ARBA00022989"/>
    </source>
</evidence>
<name>A0A1Y5XY03_KIBAR</name>
<dbReference type="GO" id="GO:0016020">
    <property type="term" value="C:membrane"/>
    <property type="evidence" value="ECO:0007669"/>
    <property type="project" value="UniProtKB-SubCell"/>
</dbReference>
<dbReference type="AlphaFoldDB" id="A0A1Y5XY03"/>
<reference evidence="8 9" key="1">
    <citation type="submission" date="2017-04" db="EMBL/GenBank/DDBJ databases">
        <authorList>
            <person name="Afonso C.L."/>
            <person name="Miller P.J."/>
            <person name="Scott M.A."/>
            <person name="Spackman E."/>
            <person name="Goraichik I."/>
            <person name="Dimitrov K.M."/>
            <person name="Suarez D.L."/>
            <person name="Swayne D.E."/>
        </authorList>
    </citation>
    <scope>NUCLEOTIDE SEQUENCE [LARGE SCALE GENOMIC DNA]</scope>
    <source>
        <strain evidence="8 9">DSM 43828</strain>
    </source>
</reference>
<dbReference type="InterPro" id="IPR001750">
    <property type="entry name" value="ND/Mrp_TM"/>
</dbReference>
<evidence type="ECO:0000313" key="8">
    <source>
        <dbReference type="EMBL" id="SMD21640.1"/>
    </source>
</evidence>
<feature type="transmembrane region" description="Helical" evidence="6">
    <location>
        <begin position="21"/>
        <end position="45"/>
    </location>
</feature>
<feature type="transmembrane region" description="Helical" evidence="6">
    <location>
        <begin position="57"/>
        <end position="75"/>
    </location>
</feature>
<evidence type="ECO:0000256" key="5">
    <source>
        <dbReference type="RuleBase" id="RU000320"/>
    </source>
</evidence>
<evidence type="ECO:0000256" key="4">
    <source>
        <dbReference type="ARBA" id="ARBA00023136"/>
    </source>
</evidence>
<dbReference type="GO" id="GO:0008137">
    <property type="term" value="F:NADH dehydrogenase (ubiquinone) activity"/>
    <property type="evidence" value="ECO:0007669"/>
    <property type="project" value="InterPro"/>
</dbReference>
<protein>
    <submittedName>
        <fullName evidence="8">Proton-conducting membrane transporter</fullName>
    </submittedName>
</protein>
<feature type="transmembrane region" description="Helical" evidence="6">
    <location>
        <begin position="95"/>
        <end position="115"/>
    </location>
</feature>
<evidence type="ECO:0000259" key="7">
    <source>
        <dbReference type="Pfam" id="PF00361"/>
    </source>
</evidence>
<gene>
    <name evidence="8" type="ORF">SAMN05661093_06933</name>
</gene>
<dbReference type="PRINTS" id="PR01436">
    <property type="entry name" value="NADHDHGNASE2"/>
</dbReference>
<dbReference type="RefSeq" id="WP_235039017.1">
    <property type="nucleotide sequence ID" value="NZ_FWXV01000007.1"/>
</dbReference>
<dbReference type="InterPro" id="IPR003917">
    <property type="entry name" value="NADH_UbQ_OxRdtase_chain2"/>
</dbReference>
<comment type="subcellular location">
    <subcellularLocation>
        <location evidence="1">Endomembrane system</location>
        <topology evidence="1">Multi-pass membrane protein</topology>
    </subcellularLocation>
    <subcellularLocation>
        <location evidence="5">Membrane</location>
        <topology evidence="5">Multi-pass membrane protein</topology>
    </subcellularLocation>
</comment>
<sequence length="129" mass="13907">MAYHCTSGFRTSPRGHGRRGLLVYLAAYALTNLGAFAVVCALPQATTISGYRGLFRTRPWLAIVLVVCLLGLAGTPPMPVFVGKLAVFTAAVDGGFTWLAIVVAINTVVSVFYYLRWIAPTVRTDVVRS</sequence>
<organism evidence="8 9">
    <name type="scientific">Kibdelosporangium aridum</name>
    <dbReference type="NCBI Taxonomy" id="2030"/>
    <lineage>
        <taxon>Bacteria</taxon>
        <taxon>Bacillati</taxon>
        <taxon>Actinomycetota</taxon>
        <taxon>Actinomycetes</taxon>
        <taxon>Pseudonocardiales</taxon>
        <taxon>Pseudonocardiaceae</taxon>
        <taxon>Kibdelosporangium</taxon>
    </lineage>
</organism>
<dbReference type="Proteomes" id="UP000192674">
    <property type="component" value="Unassembled WGS sequence"/>
</dbReference>
<evidence type="ECO:0000313" key="9">
    <source>
        <dbReference type="Proteomes" id="UP000192674"/>
    </source>
</evidence>
<proteinExistence type="predicted"/>
<evidence type="ECO:0000256" key="6">
    <source>
        <dbReference type="SAM" id="Phobius"/>
    </source>
</evidence>
<keyword evidence="9" id="KW-1185">Reference proteome</keyword>
<dbReference type="Pfam" id="PF00361">
    <property type="entry name" value="Proton_antipo_M"/>
    <property type="match status" value="1"/>
</dbReference>
<keyword evidence="3 6" id="KW-1133">Transmembrane helix</keyword>
<dbReference type="EMBL" id="FWXV01000007">
    <property type="protein sequence ID" value="SMD21640.1"/>
    <property type="molecule type" value="Genomic_DNA"/>
</dbReference>
<feature type="domain" description="NADH:quinone oxidoreductase/Mrp antiporter transmembrane" evidence="7">
    <location>
        <begin position="18"/>
        <end position="109"/>
    </location>
</feature>